<evidence type="ECO:0000256" key="3">
    <source>
        <dbReference type="ARBA" id="ARBA00022475"/>
    </source>
</evidence>
<dbReference type="Proteomes" id="UP000220102">
    <property type="component" value="Unassembled WGS sequence"/>
</dbReference>
<dbReference type="GO" id="GO:0000103">
    <property type="term" value="P:sulfate assimilation"/>
    <property type="evidence" value="ECO:0007669"/>
    <property type="project" value="TreeGrafter"/>
</dbReference>
<dbReference type="RefSeq" id="WP_098075732.1">
    <property type="nucleotide sequence ID" value="NZ_PDEQ01000005.1"/>
</dbReference>
<keyword evidence="4" id="KW-0997">Cell inner membrane</keyword>
<feature type="transmembrane region" description="Helical" evidence="10">
    <location>
        <begin position="222"/>
        <end position="239"/>
    </location>
</feature>
<dbReference type="PANTHER" id="PTHR37468:SF1">
    <property type="entry name" value="SULFATE TRANSPORTER CYSZ"/>
    <property type="match status" value="1"/>
</dbReference>
<dbReference type="OrthoDB" id="158407at2"/>
<dbReference type="PANTHER" id="PTHR37468">
    <property type="entry name" value="SULFATE TRANSPORTER CYSZ"/>
    <property type="match status" value="1"/>
</dbReference>
<comment type="subcellular location">
    <subcellularLocation>
        <location evidence="1">Membrane</location>
        <topology evidence="1">Multi-pass membrane protein</topology>
    </subcellularLocation>
</comment>
<organism evidence="11 12">
    <name type="scientific">Longibacter salinarum</name>
    <dbReference type="NCBI Taxonomy" id="1850348"/>
    <lineage>
        <taxon>Bacteria</taxon>
        <taxon>Pseudomonadati</taxon>
        <taxon>Rhodothermota</taxon>
        <taxon>Rhodothermia</taxon>
        <taxon>Rhodothermales</taxon>
        <taxon>Salisaetaceae</taxon>
        <taxon>Longibacter</taxon>
    </lineage>
</organism>
<accession>A0A2A8CX02</accession>
<dbReference type="AlphaFoldDB" id="A0A2A8CX02"/>
<keyword evidence="2" id="KW-0813">Transport</keyword>
<name>A0A2A8CX02_9BACT</name>
<keyword evidence="12" id="KW-1185">Reference proteome</keyword>
<evidence type="ECO:0000256" key="2">
    <source>
        <dbReference type="ARBA" id="ARBA00022448"/>
    </source>
</evidence>
<evidence type="ECO:0000256" key="6">
    <source>
        <dbReference type="ARBA" id="ARBA00022692"/>
    </source>
</evidence>
<keyword evidence="9 10" id="KW-0472">Membrane</keyword>
<dbReference type="GO" id="GO:0019344">
    <property type="term" value="P:cysteine biosynthetic process"/>
    <property type="evidence" value="ECO:0007669"/>
    <property type="project" value="TreeGrafter"/>
</dbReference>
<keyword evidence="7 10" id="KW-1133">Transmembrane helix</keyword>
<keyword evidence="8" id="KW-0764">Sulfate transport</keyword>
<sequence length="265" mass="28410">MSSLVSDLRNARSGTVLVQWMRGLSLPFRSVALLWRHRSLWNWAAAPAIIGILLFTGVAVAAVAYSDDLLALWWTQPTSEGLWGGILLLGWIILYVILMLLGVAGAYLTALLLGGIVASPFNDALSIRAEDILTGDSPSPDEVSMWTGLGRSLVSTTAVTVVYVLCAVPVLALNIIPWIGPPVAAVLHAGLAAFFLGLEYADVALARYGLRWKEKLDLLNRHRPLALGFGLSTSLLFWIPLLNLVVMPVAVVGGTALGLALHEPK</sequence>
<feature type="transmembrane region" description="Helical" evidence="10">
    <location>
        <begin position="153"/>
        <end position="179"/>
    </location>
</feature>
<dbReference type="GO" id="GO:0009675">
    <property type="term" value="F:high-affinity sulfate:proton symporter activity"/>
    <property type="evidence" value="ECO:0007669"/>
    <property type="project" value="TreeGrafter"/>
</dbReference>
<feature type="transmembrane region" description="Helical" evidence="10">
    <location>
        <begin position="85"/>
        <end position="118"/>
    </location>
</feature>
<dbReference type="GO" id="GO:0005886">
    <property type="term" value="C:plasma membrane"/>
    <property type="evidence" value="ECO:0007669"/>
    <property type="project" value="TreeGrafter"/>
</dbReference>
<dbReference type="InterPro" id="IPR050480">
    <property type="entry name" value="CysZ-like"/>
</dbReference>
<proteinExistence type="predicted"/>
<protein>
    <recommendedName>
        <fullName evidence="13">Sulfate transporter CysZ</fullName>
    </recommendedName>
</protein>
<dbReference type="EMBL" id="PDEQ01000005">
    <property type="protein sequence ID" value="PEN13141.1"/>
    <property type="molecule type" value="Genomic_DNA"/>
</dbReference>
<evidence type="ECO:0000256" key="5">
    <source>
        <dbReference type="ARBA" id="ARBA00022605"/>
    </source>
</evidence>
<reference evidence="11 12" key="1">
    <citation type="submission" date="2017-10" db="EMBL/GenBank/DDBJ databases">
        <title>Draft genome of Longibacter Salinarum.</title>
        <authorList>
            <person name="Goh K.M."/>
            <person name="Shamsir M.S."/>
            <person name="Lim S.W."/>
        </authorList>
    </citation>
    <scope>NUCLEOTIDE SEQUENCE [LARGE SCALE GENOMIC DNA]</scope>
    <source>
        <strain evidence="11 12">KCTC 52045</strain>
    </source>
</reference>
<evidence type="ECO:0000256" key="10">
    <source>
        <dbReference type="SAM" id="Phobius"/>
    </source>
</evidence>
<keyword evidence="3" id="KW-1003">Cell membrane</keyword>
<feature type="transmembrane region" description="Helical" evidence="10">
    <location>
        <begin position="185"/>
        <end position="210"/>
    </location>
</feature>
<dbReference type="InterPro" id="IPR059112">
    <property type="entry name" value="CysZ/EI24"/>
</dbReference>
<evidence type="ECO:0000256" key="8">
    <source>
        <dbReference type="ARBA" id="ARBA00023032"/>
    </source>
</evidence>
<dbReference type="Pfam" id="PF07264">
    <property type="entry name" value="EI24"/>
    <property type="match status" value="1"/>
</dbReference>
<evidence type="ECO:0008006" key="13">
    <source>
        <dbReference type="Google" id="ProtNLM"/>
    </source>
</evidence>
<gene>
    <name evidence="11" type="ORF">CRI94_10870</name>
</gene>
<evidence type="ECO:0000256" key="7">
    <source>
        <dbReference type="ARBA" id="ARBA00022989"/>
    </source>
</evidence>
<feature type="transmembrane region" description="Helical" evidence="10">
    <location>
        <begin position="40"/>
        <end position="65"/>
    </location>
</feature>
<keyword evidence="6 10" id="KW-0812">Transmembrane</keyword>
<evidence type="ECO:0000256" key="4">
    <source>
        <dbReference type="ARBA" id="ARBA00022519"/>
    </source>
</evidence>
<evidence type="ECO:0000313" key="11">
    <source>
        <dbReference type="EMBL" id="PEN13141.1"/>
    </source>
</evidence>
<evidence type="ECO:0000256" key="1">
    <source>
        <dbReference type="ARBA" id="ARBA00004141"/>
    </source>
</evidence>
<evidence type="ECO:0000313" key="12">
    <source>
        <dbReference type="Proteomes" id="UP000220102"/>
    </source>
</evidence>
<keyword evidence="5" id="KW-0028">Amino-acid biosynthesis</keyword>
<comment type="caution">
    <text evidence="11">The sequence shown here is derived from an EMBL/GenBank/DDBJ whole genome shotgun (WGS) entry which is preliminary data.</text>
</comment>
<evidence type="ECO:0000256" key="9">
    <source>
        <dbReference type="ARBA" id="ARBA00023136"/>
    </source>
</evidence>